<evidence type="ECO:0000256" key="1">
    <source>
        <dbReference type="SAM" id="Phobius"/>
    </source>
</evidence>
<dbReference type="InterPro" id="IPR021257">
    <property type="entry name" value="DUF2809"/>
</dbReference>
<dbReference type="AlphaFoldDB" id="A0A843SS22"/>
<comment type="caution">
    <text evidence="2">The sequence shown here is derived from an EMBL/GenBank/DDBJ whole genome shotgun (WGS) entry which is preliminary data.</text>
</comment>
<proteinExistence type="predicted"/>
<evidence type="ECO:0000313" key="2">
    <source>
        <dbReference type="EMBL" id="MQA22996.1"/>
    </source>
</evidence>
<dbReference type="Proteomes" id="UP000444318">
    <property type="component" value="Unassembled WGS sequence"/>
</dbReference>
<feature type="transmembrane region" description="Helical" evidence="1">
    <location>
        <begin position="106"/>
        <end position="124"/>
    </location>
</feature>
<dbReference type="RefSeq" id="WP_152808602.1">
    <property type="nucleotide sequence ID" value="NZ_WHUF01000008.1"/>
</dbReference>
<protein>
    <submittedName>
        <fullName evidence="2">DUF2809 domain-containing protein</fullName>
    </submittedName>
</protein>
<keyword evidence="1" id="KW-0472">Membrane</keyword>
<dbReference type="EMBL" id="WHUF01000008">
    <property type="protein sequence ID" value="MQA22996.1"/>
    <property type="molecule type" value="Genomic_DNA"/>
</dbReference>
<accession>A0A843SS22</accession>
<organism evidence="2 3">
    <name type="scientific">Rugamonas rivuli</name>
    <dbReference type="NCBI Taxonomy" id="2743358"/>
    <lineage>
        <taxon>Bacteria</taxon>
        <taxon>Pseudomonadati</taxon>
        <taxon>Pseudomonadota</taxon>
        <taxon>Betaproteobacteria</taxon>
        <taxon>Burkholderiales</taxon>
        <taxon>Oxalobacteraceae</taxon>
        <taxon>Telluria group</taxon>
        <taxon>Rugamonas</taxon>
    </lineage>
</organism>
<gene>
    <name evidence="2" type="ORF">GEV01_26095</name>
</gene>
<sequence length="135" mass="14826">MARKRFWLFAGFVAVIVCGLLSRRYPFLLPAFLGKYPGDALWAVMVYLGCAFVRPGAATGRLAASALAICYLDELSQLYQAPWINAIRATTAGHLVLGSTFSWHDMLAYTVGIALVVVITQRHAGRNRRPRPGSI</sequence>
<keyword evidence="1" id="KW-1133">Transmembrane helix</keyword>
<evidence type="ECO:0000313" key="3">
    <source>
        <dbReference type="Proteomes" id="UP000444318"/>
    </source>
</evidence>
<keyword evidence="3" id="KW-1185">Reference proteome</keyword>
<name>A0A843SS22_9BURK</name>
<dbReference type="Pfam" id="PF10990">
    <property type="entry name" value="DUF2809"/>
    <property type="match status" value="1"/>
</dbReference>
<reference evidence="2 3" key="1">
    <citation type="submission" date="2019-10" db="EMBL/GenBank/DDBJ databases">
        <title>Two novel species isolated from a subtropical stream in China.</title>
        <authorList>
            <person name="Lu H."/>
        </authorList>
    </citation>
    <scope>NUCLEOTIDE SEQUENCE [LARGE SCALE GENOMIC DNA]</scope>
    <source>
        <strain evidence="2 3">FT103W</strain>
    </source>
</reference>
<keyword evidence="1" id="KW-0812">Transmembrane</keyword>